<dbReference type="InterPro" id="IPR008969">
    <property type="entry name" value="CarboxyPept-like_regulatory"/>
</dbReference>
<dbReference type="PROSITE" id="PS51257">
    <property type="entry name" value="PROKAR_LIPOPROTEIN"/>
    <property type="match status" value="1"/>
</dbReference>
<keyword evidence="2" id="KW-0732">Signal</keyword>
<evidence type="ECO:0000256" key="2">
    <source>
        <dbReference type="SAM" id="SignalP"/>
    </source>
</evidence>
<dbReference type="SUPFAM" id="SSF49464">
    <property type="entry name" value="Carboxypeptidase regulatory domain-like"/>
    <property type="match status" value="2"/>
</dbReference>
<name>A0A3S0ZQN7_9BURK</name>
<dbReference type="RefSeq" id="WP_126023783.1">
    <property type="nucleotide sequence ID" value="NZ_RXFT01000009.1"/>
</dbReference>
<sequence length="535" mass="54968">MKIRFFLAAIATVAALAACGGGDGGPGFVALPPPQQNEPPPPPPPPPPQQSNAKVSGRVTNALDGRGVAQVTVTAAGVSAVTDADGSYSLTEIPPNASVLLSFSKSGMVPQSRATAALAGSGASTVINVPMLPVAVTESFDGQSAHDVVVPGSTAMVRLSANSLRRPDGSAPGGLVTAQVTPIAPANDVNVMPGNYLAAAEGGSAPMESFGALDASFTDADGTPLNLAAGTNATVRIAPSSRSGTLPPSVPLFFYNTTTGLWVQEGSATLQGTAPNQYYEGTVTHFTTWNADQIYNTVRINGCVQDAAGARVAGALVASEGKSYTGLASTLTNANGEFSVAVKRSSSAFVVATTASEISNSPTVEAGDQDISLGGCLQLTRSALSIKLTWGERPRDLDSHTLGANADEHVYYSDKGSLATAPFIALDVDDVDSFGPEVTTFAKLAKNRTYRFYVRNFSGTFDPGQTGSPARVEVSNRGAQTVFSPPAGESGSTDFWHVFDIRTDEACNASVVPVQQFLADPPAPLDTSGNAQYCN</sequence>
<organism evidence="3 4">
    <name type="scientific">Variovorax guangxiensis</name>
    <dbReference type="NCBI Taxonomy" id="1775474"/>
    <lineage>
        <taxon>Bacteria</taxon>
        <taxon>Pseudomonadati</taxon>
        <taxon>Pseudomonadota</taxon>
        <taxon>Betaproteobacteria</taxon>
        <taxon>Burkholderiales</taxon>
        <taxon>Comamonadaceae</taxon>
        <taxon>Variovorax</taxon>
    </lineage>
</organism>
<feature type="region of interest" description="Disordered" evidence="1">
    <location>
        <begin position="27"/>
        <end position="55"/>
    </location>
</feature>
<dbReference type="Proteomes" id="UP000281118">
    <property type="component" value="Unassembled WGS sequence"/>
</dbReference>
<accession>A0A3S0ZQN7</accession>
<feature type="compositionally biased region" description="Pro residues" evidence="1">
    <location>
        <begin position="31"/>
        <end position="49"/>
    </location>
</feature>
<feature type="signal peptide" evidence="2">
    <location>
        <begin position="1"/>
        <end position="17"/>
    </location>
</feature>
<comment type="caution">
    <text evidence="3">The sequence shown here is derived from an EMBL/GenBank/DDBJ whole genome shotgun (WGS) entry which is preliminary data.</text>
</comment>
<evidence type="ECO:0000313" key="3">
    <source>
        <dbReference type="EMBL" id="RUR69689.1"/>
    </source>
</evidence>
<evidence type="ECO:0008006" key="5">
    <source>
        <dbReference type="Google" id="ProtNLM"/>
    </source>
</evidence>
<dbReference type="AlphaFoldDB" id="A0A3S0ZQN7"/>
<dbReference type="EMBL" id="RXFT01000009">
    <property type="protein sequence ID" value="RUR69689.1"/>
    <property type="molecule type" value="Genomic_DNA"/>
</dbReference>
<evidence type="ECO:0000256" key="1">
    <source>
        <dbReference type="SAM" id="MobiDB-lite"/>
    </source>
</evidence>
<dbReference type="Gene3D" id="2.60.40.1120">
    <property type="entry name" value="Carboxypeptidase-like, regulatory domain"/>
    <property type="match status" value="1"/>
</dbReference>
<dbReference type="OrthoDB" id="6372180at2"/>
<proteinExistence type="predicted"/>
<gene>
    <name evidence="3" type="ORF">EJP67_21775</name>
</gene>
<dbReference type="Pfam" id="PF13620">
    <property type="entry name" value="CarboxypepD_reg"/>
    <property type="match status" value="1"/>
</dbReference>
<evidence type="ECO:0000313" key="4">
    <source>
        <dbReference type="Proteomes" id="UP000281118"/>
    </source>
</evidence>
<protein>
    <recommendedName>
        <fullName evidence="5">Carboxypeptidase regulatory-like domain-containing protein</fullName>
    </recommendedName>
</protein>
<feature type="chain" id="PRO_5018766129" description="Carboxypeptidase regulatory-like domain-containing protein" evidence="2">
    <location>
        <begin position="18"/>
        <end position="535"/>
    </location>
</feature>
<reference evidence="3 4" key="1">
    <citation type="submission" date="2018-12" db="EMBL/GenBank/DDBJ databases">
        <title>The genome sequences of Variovorax guangxiensis DSM 27352.</title>
        <authorList>
            <person name="Gao J."/>
            <person name="Sun J."/>
        </authorList>
    </citation>
    <scope>NUCLEOTIDE SEQUENCE [LARGE SCALE GENOMIC DNA]</scope>
    <source>
        <strain evidence="3 4">DSM 27352</strain>
    </source>
</reference>